<evidence type="ECO:0000313" key="1">
    <source>
        <dbReference type="EMBL" id="CAF1236497.1"/>
    </source>
</evidence>
<evidence type="ECO:0000313" key="3">
    <source>
        <dbReference type="EMBL" id="CAF2164905.1"/>
    </source>
</evidence>
<dbReference type="EMBL" id="CAJNOW010019099">
    <property type="protein sequence ID" value="CAF1670532.1"/>
    <property type="molecule type" value="Genomic_DNA"/>
</dbReference>
<accession>A0A816YQX4</accession>
<evidence type="ECO:0000313" key="6">
    <source>
        <dbReference type="EMBL" id="CAF4912893.1"/>
    </source>
</evidence>
<comment type="caution">
    <text evidence="3">The sequence shown here is derived from an EMBL/GenBank/DDBJ whole genome shotgun (WGS) entry which is preliminary data.</text>
</comment>
<reference evidence="3" key="1">
    <citation type="submission" date="2021-02" db="EMBL/GenBank/DDBJ databases">
        <authorList>
            <person name="Nowell W R."/>
        </authorList>
    </citation>
    <scope>NUCLEOTIDE SEQUENCE</scope>
</reference>
<dbReference type="Proteomes" id="UP000681967">
    <property type="component" value="Unassembled WGS sequence"/>
</dbReference>
<dbReference type="Proteomes" id="UP000663834">
    <property type="component" value="Unassembled WGS sequence"/>
</dbReference>
<name>A0A816YQX4_9BILA</name>
<dbReference type="Proteomes" id="UP000663855">
    <property type="component" value="Unassembled WGS sequence"/>
</dbReference>
<dbReference type="EMBL" id="CAJNRE010018394">
    <property type="protein sequence ID" value="CAF2164905.1"/>
    <property type="molecule type" value="Genomic_DNA"/>
</dbReference>
<dbReference type="EMBL" id="CAJOBI010007998">
    <property type="protein sequence ID" value="CAF4101242.1"/>
    <property type="molecule type" value="Genomic_DNA"/>
</dbReference>
<evidence type="ECO:0000313" key="5">
    <source>
        <dbReference type="EMBL" id="CAF4395056.1"/>
    </source>
</evidence>
<organism evidence="3 7">
    <name type="scientific">Rotaria magnacalcarata</name>
    <dbReference type="NCBI Taxonomy" id="392030"/>
    <lineage>
        <taxon>Eukaryota</taxon>
        <taxon>Metazoa</taxon>
        <taxon>Spiralia</taxon>
        <taxon>Gnathifera</taxon>
        <taxon>Rotifera</taxon>
        <taxon>Eurotatoria</taxon>
        <taxon>Bdelloidea</taxon>
        <taxon>Philodinida</taxon>
        <taxon>Philodinidae</taxon>
        <taxon>Rotaria</taxon>
    </lineage>
</organism>
<dbReference type="Proteomes" id="UP000663824">
    <property type="component" value="Unassembled WGS sequence"/>
</dbReference>
<sequence>MSVTVSVILYDENGYHAAATRDPSTEIVSSLKNLIESLNSKADICLAVGICSLNKSRIIGDIVNLRQVTSIWLCGDYEHGSHEQDPLHHPKVKDKILFNLGENDLHNLDIKGHMDNRKQCLFHDKSEQYTVETKILI</sequence>
<dbReference type="Proteomes" id="UP000681720">
    <property type="component" value="Unassembled WGS sequence"/>
</dbReference>
<dbReference type="EMBL" id="CAJOBJ010179499">
    <property type="protein sequence ID" value="CAF4912893.1"/>
    <property type="molecule type" value="Genomic_DNA"/>
</dbReference>
<proteinExistence type="predicted"/>
<protein>
    <submittedName>
        <fullName evidence="3">Uncharacterized protein</fullName>
    </submittedName>
</protein>
<evidence type="ECO:0000313" key="2">
    <source>
        <dbReference type="EMBL" id="CAF1670532.1"/>
    </source>
</evidence>
<evidence type="ECO:0000313" key="7">
    <source>
        <dbReference type="Proteomes" id="UP000663824"/>
    </source>
</evidence>
<dbReference type="OrthoDB" id="10542052at2759"/>
<gene>
    <name evidence="5" type="ORF">BYL167_LOCUS31292</name>
    <name evidence="1" type="ORF">CJN711_LOCUS13769</name>
    <name evidence="6" type="ORF">GIL414_LOCUS52411</name>
    <name evidence="2" type="ORF">KQP761_LOCUS34164</name>
    <name evidence="3" type="ORF">MBJ925_LOCUS33452</name>
    <name evidence="4" type="ORF">SMN809_LOCUS17350</name>
</gene>
<dbReference type="Proteomes" id="UP000676336">
    <property type="component" value="Unassembled WGS sequence"/>
</dbReference>
<dbReference type="EMBL" id="CAJOBH010054517">
    <property type="protein sequence ID" value="CAF4395056.1"/>
    <property type="molecule type" value="Genomic_DNA"/>
</dbReference>
<dbReference type="AlphaFoldDB" id="A0A816YQX4"/>
<dbReference type="EMBL" id="CAJNOV010006120">
    <property type="protein sequence ID" value="CAF1236497.1"/>
    <property type="molecule type" value="Genomic_DNA"/>
</dbReference>
<evidence type="ECO:0000313" key="4">
    <source>
        <dbReference type="EMBL" id="CAF4101242.1"/>
    </source>
</evidence>